<dbReference type="GeneID" id="41841339"/>
<dbReference type="Gene3D" id="3.30.300.130">
    <property type="entry name" value="Fe-S cluster assembly (FSCA)"/>
    <property type="match status" value="1"/>
</dbReference>
<proteinExistence type="predicted"/>
<dbReference type="EMBL" id="CP008889">
    <property type="protein sequence ID" value="AIF41112.1"/>
    <property type="molecule type" value="Genomic_DNA"/>
</dbReference>
<dbReference type="OrthoDB" id="9798220at2"/>
<dbReference type="eggNOG" id="COG0694">
    <property type="taxonomic scope" value="Bacteria"/>
</dbReference>
<dbReference type="GO" id="GO:0051536">
    <property type="term" value="F:iron-sulfur cluster binding"/>
    <property type="evidence" value="ECO:0007669"/>
    <property type="project" value="InterPro"/>
</dbReference>
<evidence type="ECO:0000313" key="3">
    <source>
        <dbReference type="Proteomes" id="UP000027986"/>
    </source>
</evidence>
<protein>
    <submittedName>
        <fullName evidence="2">Uncharacterized protein</fullName>
    </submittedName>
</protein>
<reference evidence="2 3" key="1">
    <citation type="submission" date="2014-07" db="EMBL/GenBank/DDBJ databases">
        <title>Genome Sequencing of Dermacoccus nishinomiyaensis.</title>
        <authorList>
            <person name="Hong K.W."/>
            <person name="Chan K.G."/>
        </authorList>
    </citation>
    <scope>NUCLEOTIDE SEQUENCE [LARGE SCALE GENOMIC DNA]</scope>
    <source>
        <strain evidence="2 3">M25</strain>
    </source>
</reference>
<name>A0A075JIJ1_9MICO</name>
<dbReference type="AlphaFoldDB" id="A0A075JIJ1"/>
<dbReference type="GO" id="GO:0005506">
    <property type="term" value="F:iron ion binding"/>
    <property type="evidence" value="ECO:0007669"/>
    <property type="project" value="InterPro"/>
</dbReference>
<dbReference type="InterPro" id="IPR001075">
    <property type="entry name" value="NIF_FeS_clus_asmbl_NifU_C"/>
</dbReference>
<sequence>MSDLALHPEATPDPDVVRWRFSGARCDVPLGALAAWPEALTRAGAGDMVSEPGALVVRLRAPHTWASDGAAVRDALSDVLADTSSRFVAREPGGVEPSDASSNADGDAVGEFDEGAADDTEIAEQARVVVADVAEQVAHSHGGDITLIGVERGVVTVSLTGACDGCPAAAMTLHRRIEDELRARVGGVREVRAHTVKKRSGGLERGGRALLQWAHERRR</sequence>
<keyword evidence="3" id="KW-1185">Reference proteome</keyword>
<dbReference type="Pfam" id="PF01106">
    <property type="entry name" value="NifU"/>
    <property type="match status" value="1"/>
</dbReference>
<evidence type="ECO:0000256" key="1">
    <source>
        <dbReference type="ARBA" id="ARBA00049958"/>
    </source>
</evidence>
<dbReference type="SUPFAM" id="SSF117916">
    <property type="entry name" value="Fe-S cluster assembly (FSCA) domain-like"/>
    <property type="match status" value="1"/>
</dbReference>
<dbReference type="InterPro" id="IPR034904">
    <property type="entry name" value="FSCA_dom_sf"/>
</dbReference>
<dbReference type="HOGENOM" id="CLU_119996_0_0_11"/>
<dbReference type="KEGG" id="dni:HX89_09320"/>
<dbReference type="GO" id="GO:0016226">
    <property type="term" value="P:iron-sulfur cluster assembly"/>
    <property type="evidence" value="ECO:0007669"/>
    <property type="project" value="InterPro"/>
</dbReference>
<evidence type="ECO:0000313" key="2">
    <source>
        <dbReference type="EMBL" id="AIF41112.1"/>
    </source>
</evidence>
<comment type="function">
    <text evidence="1">May be involved in the formation or repair of [Fe-S] clusters present in iron-sulfur proteins.</text>
</comment>
<dbReference type="Proteomes" id="UP000027986">
    <property type="component" value="Chromosome"/>
</dbReference>
<organism evidence="2 3">
    <name type="scientific">Dermacoccus nishinomiyaensis</name>
    <dbReference type="NCBI Taxonomy" id="1274"/>
    <lineage>
        <taxon>Bacteria</taxon>
        <taxon>Bacillati</taxon>
        <taxon>Actinomycetota</taxon>
        <taxon>Actinomycetes</taxon>
        <taxon>Micrococcales</taxon>
        <taxon>Dermacoccaceae</taxon>
        <taxon>Dermacoccus</taxon>
    </lineage>
</organism>
<gene>
    <name evidence="2" type="ORF">HX89_09320</name>
</gene>
<dbReference type="RefSeq" id="WP_038568714.1">
    <property type="nucleotide sequence ID" value="NZ_CP008889.1"/>
</dbReference>
<dbReference type="PANTHER" id="PTHR11178">
    <property type="entry name" value="IRON-SULFUR CLUSTER SCAFFOLD PROTEIN NFU-RELATED"/>
    <property type="match status" value="1"/>
</dbReference>
<accession>A0A075JIJ1</accession>